<evidence type="ECO:0000256" key="5">
    <source>
        <dbReference type="SAM" id="SignalP"/>
    </source>
</evidence>
<name>A0A9E7BWL9_9ACTN</name>
<evidence type="ECO:0000256" key="2">
    <source>
        <dbReference type="ARBA" id="ARBA00007639"/>
    </source>
</evidence>
<dbReference type="Proteomes" id="UP001162834">
    <property type="component" value="Chromosome"/>
</dbReference>
<reference evidence="7" key="1">
    <citation type="journal article" date="2022" name="Int. J. Syst. Evol. Microbiol.">
        <title>Pseudomonas aegrilactucae sp. nov. and Pseudomonas morbosilactucae sp. nov., pathogens causing bacterial rot of lettuce in Japan.</title>
        <authorList>
            <person name="Sawada H."/>
            <person name="Fujikawa T."/>
            <person name="Satou M."/>
        </authorList>
    </citation>
    <scope>NUCLEOTIDE SEQUENCE</scope>
    <source>
        <strain evidence="7">0166_1</strain>
    </source>
</reference>
<keyword evidence="3 5" id="KW-0732">Signal</keyword>
<dbReference type="PROSITE" id="PS51257">
    <property type="entry name" value="PROKAR_LIPOPROTEIN"/>
    <property type="match status" value="1"/>
</dbReference>
<feature type="domain" description="Periplasmic binding protein" evidence="6">
    <location>
        <begin position="65"/>
        <end position="323"/>
    </location>
</feature>
<dbReference type="InterPro" id="IPR028082">
    <property type="entry name" value="Peripla_BP_I"/>
</dbReference>
<feature type="signal peptide" evidence="5">
    <location>
        <begin position="1"/>
        <end position="19"/>
    </location>
</feature>
<evidence type="ECO:0000259" key="6">
    <source>
        <dbReference type="Pfam" id="PF13407"/>
    </source>
</evidence>
<dbReference type="AlphaFoldDB" id="A0A9E7BWL9"/>
<gene>
    <name evidence="7" type="ORF">DSM104329_00190</name>
</gene>
<dbReference type="InterPro" id="IPR025997">
    <property type="entry name" value="SBP_2_dom"/>
</dbReference>
<dbReference type="GO" id="GO:0030246">
    <property type="term" value="F:carbohydrate binding"/>
    <property type="evidence" value="ECO:0007669"/>
    <property type="project" value="UniProtKB-ARBA"/>
</dbReference>
<dbReference type="PANTHER" id="PTHR46847:SF1">
    <property type="entry name" value="D-ALLOSE-BINDING PERIPLASMIC PROTEIN-RELATED"/>
    <property type="match status" value="1"/>
</dbReference>
<dbReference type="EMBL" id="CP087164">
    <property type="protein sequence ID" value="UGS33825.1"/>
    <property type="molecule type" value="Genomic_DNA"/>
</dbReference>
<organism evidence="7 8">
    <name type="scientific">Capillimicrobium parvum</name>
    <dbReference type="NCBI Taxonomy" id="2884022"/>
    <lineage>
        <taxon>Bacteria</taxon>
        <taxon>Bacillati</taxon>
        <taxon>Actinomycetota</taxon>
        <taxon>Thermoleophilia</taxon>
        <taxon>Solirubrobacterales</taxon>
        <taxon>Capillimicrobiaceae</taxon>
        <taxon>Capillimicrobium</taxon>
    </lineage>
</organism>
<sequence length="364" mass="37274">MTRWLALPAVLAVALLAGCGSDSSSSTSTSASTGSDTAASTAASTTSADSSAPPDKGGKGAKVSYISPVAAQPGQQEVNLGLEMGAKELGWETNVLDANLSPDKQVANVDTAITQGRNAITSWTLDPGAAAGAYTRAIAQGIPVVGMNSEGEGVTATVWWQYSICEPGGPNEQDAQFIAKQRPGGKVIVMGGPPAPSIITSVKCFTAAAKKAGLDVINETDNTSDTADAAQRLMQDLLTKYPDVDAVWNYNDQSALGDSAAITGAGKKVADATSKDGIIVIGHNGDKDAITAIKDGRLTGTWDPDNVASGMAAIKQMQTALAGGADKTYPPLTVKSTFYSSENIDTFKPAAERSMTLDTIPLGN</sequence>
<dbReference type="KEGG" id="sbae:DSM104329_00190"/>
<dbReference type="CDD" id="cd01536">
    <property type="entry name" value="PBP1_ABC_sugar_binding-like"/>
    <property type="match status" value="1"/>
</dbReference>
<dbReference type="Pfam" id="PF13407">
    <property type="entry name" value="Peripla_BP_4"/>
    <property type="match status" value="1"/>
</dbReference>
<evidence type="ECO:0000313" key="8">
    <source>
        <dbReference type="Proteomes" id="UP001162834"/>
    </source>
</evidence>
<accession>A0A9E7BWL9</accession>
<protein>
    <recommendedName>
        <fullName evidence="6">Periplasmic binding protein domain-containing protein</fullName>
    </recommendedName>
</protein>
<feature type="compositionally biased region" description="Low complexity" evidence="4">
    <location>
        <begin position="20"/>
        <end position="52"/>
    </location>
</feature>
<dbReference type="RefSeq" id="WP_259313517.1">
    <property type="nucleotide sequence ID" value="NZ_CP087164.1"/>
</dbReference>
<comment type="subcellular location">
    <subcellularLocation>
        <location evidence="1">Cell envelope</location>
    </subcellularLocation>
</comment>
<keyword evidence="8" id="KW-1185">Reference proteome</keyword>
<proteinExistence type="inferred from homology"/>
<dbReference type="GO" id="GO:0030313">
    <property type="term" value="C:cell envelope"/>
    <property type="evidence" value="ECO:0007669"/>
    <property type="project" value="UniProtKB-SubCell"/>
</dbReference>
<dbReference type="SUPFAM" id="SSF53822">
    <property type="entry name" value="Periplasmic binding protein-like I"/>
    <property type="match status" value="1"/>
</dbReference>
<evidence type="ECO:0000313" key="7">
    <source>
        <dbReference type="EMBL" id="UGS33825.1"/>
    </source>
</evidence>
<dbReference type="Gene3D" id="3.40.50.2300">
    <property type="match status" value="2"/>
</dbReference>
<feature type="chain" id="PRO_5038367045" description="Periplasmic binding protein domain-containing protein" evidence="5">
    <location>
        <begin position="20"/>
        <end position="364"/>
    </location>
</feature>
<evidence type="ECO:0000256" key="4">
    <source>
        <dbReference type="SAM" id="MobiDB-lite"/>
    </source>
</evidence>
<feature type="region of interest" description="Disordered" evidence="4">
    <location>
        <begin position="20"/>
        <end position="61"/>
    </location>
</feature>
<dbReference type="PANTHER" id="PTHR46847">
    <property type="entry name" value="D-ALLOSE-BINDING PERIPLASMIC PROTEIN-RELATED"/>
    <property type="match status" value="1"/>
</dbReference>
<comment type="similarity">
    <text evidence="2">Belongs to the bacterial solute-binding protein 2 family.</text>
</comment>
<evidence type="ECO:0000256" key="3">
    <source>
        <dbReference type="ARBA" id="ARBA00022729"/>
    </source>
</evidence>
<evidence type="ECO:0000256" key="1">
    <source>
        <dbReference type="ARBA" id="ARBA00004196"/>
    </source>
</evidence>